<dbReference type="Proteomes" id="UP000590564">
    <property type="component" value="Unassembled WGS sequence"/>
</dbReference>
<dbReference type="InterPro" id="IPR001650">
    <property type="entry name" value="Helicase_C-like"/>
</dbReference>
<evidence type="ECO:0000313" key="9">
    <source>
        <dbReference type="EMBL" id="MBB6496552.1"/>
    </source>
</evidence>
<evidence type="ECO:0000313" key="10">
    <source>
        <dbReference type="Proteomes" id="UP000239462"/>
    </source>
</evidence>
<reference evidence="10" key="1">
    <citation type="journal article" date="2018" name="Genome Announc.">
        <title>Complete Genome Sequence of the Methanococcus maripaludis Type Strain JJ (DSM 2067), a Model for Selenoprotein Synthesis in Archaea.</title>
        <authorList>
            <person name="Poehlein A."/>
            <person name="Heym D."/>
            <person name="Quitzke V."/>
            <person name="Fersch J."/>
            <person name="Daniel R."/>
            <person name="Rother M."/>
        </authorList>
    </citation>
    <scope>NUCLEOTIDE SEQUENCE [LARGE SCALE GENOMIC DNA]</scope>
    <source>
        <strain evidence="10">DSM 2067</strain>
    </source>
</reference>
<evidence type="ECO:0000256" key="1">
    <source>
        <dbReference type="ARBA" id="ARBA00022741"/>
    </source>
</evidence>
<dbReference type="GO" id="GO:0005524">
    <property type="term" value="F:ATP binding"/>
    <property type="evidence" value="ECO:0007669"/>
    <property type="project" value="UniProtKB-KW"/>
</dbReference>
<evidence type="ECO:0000259" key="5">
    <source>
        <dbReference type="PROSITE" id="PS51192"/>
    </source>
</evidence>
<feature type="domain" description="Helicase C-terminal" evidence="6">
    <location>
        <begin position="390"/>
        <end position="565"/>
    </location>
</feature>
<dbReference type="GO" id="GO:0003676">
    <property type="term" value="F:nucleic acid binding"/>
    <property type="evidence" value="ECO:0007669"/>
    <property type="project" value="InterPro"/>
</dbReference>
<evidence type="ECO:0000313" key="12">
    <source>
        <dbReference type="Proteomes" id="UP000590564"/>
    </source>
</evidence>
<dbReference type="PANTHER" id="PTHR47961:SF1">
    <property type="entry name" value="ATP-DEPENDENT HELICASE MJ1401-RELATED"/>
    <property type="match status" value="1"/>
</dbReference>
<dbReference type="AlphaFoldDB" id="A0A2L1CC90"/>
<dbReference type="RefSeq" id="WP_104838318.1">
    <property type="nucleotide sequence ID" value="NZ_CP026606.1"/>
</dbReference>
<dbReference type="PROSITE" id="PS51192">
    <property type="entry name" value="HELICASE_ATP_BIND_1"/>
    <property type="match status" value="1"/>
</dbReference>
<dbReference type="InterPro" id="IPR011545">
    <property type="entry name" value="DEAD/DEAH_box_helicase_dom"/>
</dbReference>
<evidence type="ECO:0000259" key="6">
    <source>
        <dbReference type="PROSITE" id="PS51194"/>
    </source>
</evidence>
<dbReference type="CDD" id="cd18795">
    <property type="entry name" value="SF2_C_Ski2"/>
    <property type="match status" value="1"/>
</dbReference>
<keyword evidence="4" id="KW-0067">ATP-binding</keyword>
<dbReference type="InterPro" id="IPR014001">
    <property type="entry name" value="Helicase_ATP-bd"/>
</dbReference>
<sequence>MIIVRKLKKKKEEIQFIDLTDEKTYYGIIRPANNRITLYKCREEKAGNVNPIQPSKLINFVRSNKVLLSGDEESLKLEEFLKQNNIKHGYIDLCPFCIIKGKFSEITDKYKIYNSEICLECAIDEVKHEVNINEEFIEKLLRRFKDANKVIELFKSKNPLKNPELTKYDVLTGNVDDNIKNYEINELDIPDFLKEIIKNRGIDELLPVQTLSVKAGLLKNDNLLITSATSSGKTLIGELAGIKNISEKKGKFLFLVPLVALANQKYVEFKDRYEKEGYSVSLRVGTGRLSENKGSGINSSLDSDIIIGTYEGIDYLIRSGKLKDVGTVVIDEVHSMNMDERGARLDGLIGRLRYLFTCQMIYLSATVGNPEELASKLGSKLVLYNGRPVPLERHLIFTKNDYGKLNLVKDIVKQEFSSKSKYGFRGQSLIFTFSRKRAEYISNYLNTKGIKSDYYHGGMEYSKRRNVEDNFLKQKTMCVVTTAALAAGVDFAASTVVLESLAMGGDWLNPSEFQQMCGRAGRKGMHDKGKVYSLVEIGKKYHAKMENSEDEVSFKLLNSEPEEVSLEYSEDEEFEQVLANVCSIKNYKNKVTIPDVSKVPVLGKNLGLNYVLESLSGYQMLDLQNKNINTTRYGYATSISFLYPKDAEKIRKNLHKNPLDIVVSISPFENAYIPANLKNKISKTTNVNIPTRFTDAFEVIKENFEKIKDKTLRDEILPWLIEFDGLIEEDIINYNSKKVLNLRINKKTPLQISKIIHDTLKLQTYSGDIYSYLETSINTLDAVERIGNIYNKKIAKESEKLKKKMENPYKN</sequence>
<keyword evidence="2 7" id="KW-0378">Hydrolase</keyword>
<dbReference type="Gene3D" id="3.40.50.300">
    <property type="entry name" value="P-loop containing nucleotide triphosphate hydrolases"/>
    <property type="match status" value="2"/>
</dbReference>
<dbReference type="PANTHER" id="PTHR47961">
    <property type="entry name" value="DNA POLYMERASE THETA, PUTATIVE (AFU_ORTHOLOGUE AFUA_1G05260)-RELATED"/>
    <property type="match status" value="1"/>
</dbReference>
<dbReference type="GO" id="GO:0016787">
    <property type="term" value="F:hydrolase activity"/>
    <property type="evidence" value="ECO:0007669"/>
    <property type="project" value="UniProtKB-KW"/>
</dbReference>
<reference evidence="8 11" key="3">
    <citation type="submission" date="2020-07" db="EMBL/GenBank/DDBJ databases">
        <title>Genomic Encyclopedia of Type Strains, Phase IV (KMG-V): Genome sequencing to study the core and pangenomes of soil and plant-associated prokaryotes.</title>
        <authorList>
            <person name="Whitman W."/>
        </authorList>
    </citation>
    <scope>NUCLEOTIDE SEQUENCE [LARGE SCALE GENOMIC DNA]</scope>
    <source>
        <strain evidence="8 11">C13</strain>
        <strain evidence="9 12">D1</strain>
    </source>
</reference>
<dbReference type="EC" id="3.6.1.-" evidence="8"/>
<protein>
    <submittedName>
        <fullName evidence="7 8">Helicase</fullName>
        <ecNumber evidence="7">3.6.4.13</ecNumber>
        <ecNumber evidence="8">3.6.1.-</ecNumber>
    </submittedName>
</protein>
<dbReference type="PROSITE" id="PS51194">
    <property type="entry name" value="HELICASE_CTER"/>
    <property type="match status" value="1"/>
</dbReference>
<dbReference type="GO" id="GO:0140097">
    <property type="term" value="F:catalytic activity, acting on DNA"/>
    <property type="evidence" value="ECO:0007669"/>
    <property type="project" value="UniProtKB-ARBA"/>
</dbReference>
<dbReference type="InterPro" id="IPR027417">
    <property type="entry name" value="P-loop_NTPase"/>
</dbReference>
<evidence type="ECO:0000256" key="4">
    <source>
        <dbReference type="ARBA" id="ARBA00022840"/>
    </source>
</evidence>
<dbReference type="GeneID" id="36102644"/>
<dbReference type="EMBL" id="CP026606">
    <property type="protein sequence ID" value="AVB76933.1"/>
    <property type="molecule type" value="Genomic_DNA"/>
</dbReference>
<name>A0A2L1CC90_METMI</name>
<dbReference type="InterPro" id="IPR050474">
    <property type="entry name" value="Hel308_SKI2-like"/>
</dbReference>
<dbReference type="EMBL" id="JACDUO010000001">
    <property type="protein sequence ID" value="MBA2863444.1"/>
    <property type="molecule type" value="Genomic_DNA"/>
</dbReference>
<dbReference type="Pfam" id="PF00271">
    <property type="entry name" value="Helicase_C"/>
    <property type="match status" value="1"/>
</dbReference>
<evidence type="ECO:0000256" key="2">
    <source>
        <dbReference type="ARBA" id="ARBA00022801"/>
    </source>
</evidence>
<reference evidence="7" key="2">
    <citation type="submission" date="2018-02" db="EMBL/GenBank/DDBJ databases">
        <title>Complete genome sequence of the Methanococcus maripaludis type strain JJ (DSM 2067), a model for selenoprotein synthesis in Archaea.</title>
        <authorList>
            <person name="Poehlein A."/>
            <person name="Heym D."/>
            <person name="Quitzke V."/>
            <person name="Fersch J."/>
            <person name="Daniel R."/>
            <person name="Rother M."/>
        </authorList>
    </citation>
    <scope>NUCLEOTIDE SEQUENCE [LARGE SCALE GENOMIC DNA]</scope>
    <source>
        <strain evidence="7">DSM 2067</strain>
    </source>
</reference>
<dbReference type="SMART" id="SM00490">
    <property type="entry name" value="HELICc"/>
    <property type="match status" value="1"/>
</dbReference>
<dbReference type="Pfam" id="PF19131">
    <property type="entry name" value="DUF5814"/>
    <property type="match status" value="1"/>
</dbReference>
<dbReference type="Proteomes" id="UP000239462">
    <property type="component" value="Chromosome"/>
</dbReference>
<organism evidence="7 10">
    <name type="scientific">Methanococcus maripaludis</name>
    <name type="common">Methanococcus deltae</name>
    <dbReference type="NCBI Taxonomy" id="39152"/>
    <lineage>
        <taxon>Archaea</taxon>
        <taxon>Methanobacteriati</taxon>
        <taxon>Methanobacteriota</taxon>
        <taxon>Methanomada group</taxon>
        <taxon>Methanococci</taxon>
        <taxon>Methanococcales</taxon>
        <taxon>Methanococcaceae</taxon>
        <taxon>Methanococcus</taxon>
    </lineage>
</organism>
<evidence type="ECO:0000256" key="3">
    <source>
        <dbReference type="ARBA" id="ARBA00022806"/>
    </source>
</evidence>
<evidence type="ECO:0000313" key="7">
    <source>
        <dbReference type="EMBL" id="AVB76933.1"/>
    </source>
</evidence>
<dbReference type="EC" id="3.6.4.13" evidence="7"/>
<dbReference type="Pfam" id="PF00270">
    <property type="entry name" value="DEAD"/>
    <property type="match status" value="1"/>
</dbReference>
<keyword evidence="3 7" id="KW-0347">Helicase</keyword>
<dbReference type="Proteomes" id="UP000567099">
    <property type="component" value="Unassembled WGS sequence"/>
</dbReference>
<dbReference type="EMBL" id="JACHED010000001">
    <property type="protein sequence ID" value="MBB6496552.1"/>
    <property type="molecule type" value="Genomic_DNA"/>
</dbReference>
<dbReference type="SUPFAM" id="SSF52540">
    <property type="entry name" value="P-loop containing nucleoside triphosphate hydrolases"/>
    <property type="match status" value="1"/>
</dbReference>
<keyword evidence="1" id="KW-0547">Nucleotide-binding</keyword>
<accession>A0A2L1CC90</accession>
<proteinExistence type="predicted"/>
<dbReference type="KEGG" id="mmad:MMJJ_15610"/>
<evidence type="ECO:0000313" key="8">
    <source>
        <dbReference type="EMBL" id="MBA2863444.1"/>
    </source>
</evidence>
<dbReference type="GO" id="GO:0003724">
    <property type="term" value="F:RNA helicase activity"/>
    <property type="evidence" value="ECO:0007669"/>
    <property type="project" value="UniProtKB-EC"/>
</dbReference>
<gene>
    <name evidence="7" type="primary">rhlE</name>
    <name evidence="8" type="ORF">HNP94_000444</name>
    <name evidence="9" type="ORF">HNP96_000573</name>
    <name evidence="7" type="ORF">MMJJ_15610</name>
</gene>
<dbReference type="InterPro" id="IPR043852">
    <property type="entry name" value="DUF5814"/>
</dbReference>
<feature type="domain" description="Helicase ATP-binding" evidence="5">
    <location>
        <begin position="214"/>
        <end position="385"/>
    </location>
</feature>
<evidence type="ECO:0000313" key="11">
    <source>
        <dbReference type="Proteomes" id="UP000567099"/>
    </source>
</evidence>
<dbReference type="SMART" id="SM00487">
    <property type="entry name" value="DEXDc"/>
    <property type="match status" value="1"/>
</dbReference>